<gene>
    <name evidence="2" type="ORF">OG579_13135</name>
</gene>
<organism evidence="2 3">
    <name type="scientific">Williamsia herbipolensis</name>
    <dbReference type="NCBI Taxonomy" id="1603258"/>
    <lineage>
        <taxon>Bacteria</taxon>
        <taxon>Bacillati</taxon>
        <taxon>Actinomycetota</taxon>
        <taxon>Actinomycetes</taxon>
        <taxon>Mycobacteriales</taxon>
        <taxon>Nocardiaceae</taxon>
        <taxon>Williamsia</taxon>
    </lineage>
</organism>
<evidence type="ECO:0008006" key="4">
    <source>
        <dbReference type="Google" id="ProtNLM"/>
    </source>
</evidence>
<keyword evidence="3" id="KW-1185">Reference proteome</keyword>
<feature type="compositionally biased region" description="Low complexity" evidence="1">
    <location>
        <begin position="51"/>
        <end position="65"/>
    </location>
</feature>
<evidence type="ECO:0000313" key="2">
    <source>
        <dbReference type="EMBL" id="WUM18681.1"/>
    </source>
</evidence>
<sequence length="105" mass="11796">MPPPSDYAARRRAVIRQYHPDVGGDPQALHRELARLDREFGRTTGVDPGTSRPTGAAPRASASPRPRVRPTSRMRRLRRSTVRTIDAVRAKLPRSVPGAKRYFEI</sequence>
<feature type="compositionally biased region" description="Basic residues" evidence="1">
    <location>
        <begin position="66"/>
        <end position="79"/>
    </location>
</feature>
<name>A0AAU4JY36_9NOCA</name>
<dbReference type="RefSeq" id="WP_328856282.1">
    <property type="nucleotide sequence ID" value="NZ_CP108021.1"/>
</dbReference>
<proteinExistence type="predicted"/>
<feature type="region of interest" description="Disordered" evidence="1">
    <location>
        <begin position="37"/>
        <end position="79"/>
    </location>
</feature>
<dbReference type="AlphaFoldDB" id="A0AAU4JY36"/>
<accession>A0AAU4JY36</accession>
<evidence type="ECO:0000256" key="1">
    <source>
        <dbReference type="SAM" id="MobiDB-lite"/>
    </source>
</evidence>
<evidence type="ECO:0000313" key="3">
    <source>
        <dbReference type="Proteomes" id="UP001432128"/>
    </source>
</evidence>
<protein>
    <recommendedName>
        <fullName evidence="4">J domain-containing protein</fullName>
    </recommendedName>
</protein>
<dbReference type="KEGG" id="whr:OG579_13135"/>
<dbReference type="EMBL" id="CP108021">
    <property type="protein sequence ID" value="WUM18681.1"/>
    <property type="molecule type" value="Genomic_DNA"/>
</dbReference>
<reference evidence="2 3" key="1">
    <citation type="submission" date="2022-10" db="EMBL/GenBank/DDBJ databases">
        <title>The complete genomes of actinobacterial strains from the NBC collection.</title>
        <authorList>
            <person name="Joergensen T.S."/>
            <person name="Alvarez Arevalo M."/>
            <person name="Sterndorff E.B."/>
            <person name="Faurdal D."/>
            <person name="Vuksanovic O."/>
            <person name="Mourched A.-S."/>
            <person name="Charusanti P."/>
            <person name="Shaw S."/>
            <person name="Blin K."/>
            <person name="Weber T."/>
        </authorList>
    </citation>
    <scope>NUCLEOTIDE SEQUENCE [LARGE SCALE GENOMIC DNA]</scope>
    <source>
        <strain evidence="2 3">NBC_00319</strain>
    </source>
</reference>
<dbReference type="Proteomes" id="UP001432128">
    <property type="component" value="Chromosome"/>
</dbReference>